<dbReference type="InterPro" id="IPR046469">
    <property type="entry name" value="SAM_HAT_N"/>
</dbReference>
<evidence type="ECO:0000259" key="4">
    <source>
        <dbReference type="Pfam" id="PF20257"/>
    </source>
</evidence>
<dbReference type="AlphaFoldDB" id="A0A7C3J1N6"/>
<dbReference type="PANTHER" id="PTHR35092:SF1">
    <property type="entry name" value="CHLORINASE MJ1651"/>
    <property type="match status" value="1"/>
</dbReference>
<dbReference type="Gene3D" id="2.40.30.90">
    <property type="entry name" value="Bacterial fluorinating enzyme like"/>
    <property type="match status" value="1"/>
</dbReference>
<dbReference type="InterPro" id="IPR023228">
    <property type="entry name" value="SAM_OH_AdoTrfase_N_sf"/>
</dbReference>
<comment type="similarity">
    <text evidence="2">Belongs to the SAM hydrolase / SAM-dependent halogenase family.</text>
</comment>
<dbReference type="PIRSF" id="PIRSF006779">
    <property type="entry name" value="UCP006779"/>
    <property type="match status" value="1"/>
</dbReference>
<sequence length="264" mass="27845">MFLQVQNRRACAVAIVTLTTDFSGHYTGIMAGVVKGIAPSAEVFTITDQVEPFDIKGGAFVLLSSYKHFPRGTVHAAVVDPGVGTDRRAVAIRTRGYWFVGPDNGILSPAAEEDGIIEAFELPRQGANVSRTFEGRDVFAPAAGTIAAGAAPAPGWRSAGGIQRLEFWKSVGCEFVRCEVVFVDRFGNLTLSLREGDTELEGELLVQVGGRSFRARRAGTYSEIGDGLGVVLGSEGFYELAVRGGSAKELTGAASGSPISLARG</sequence>
<feature type="domain" description="S-adenosyl-l-methionine hydroxide adenosyltransferase C-terminal" evidence="4">
    <location>
        <begin position="178"/>
        <end position="259"/>
    </location>
</feature>
<organism evidence="5">
    <name type="scientific">Candidatus Methanomethylicus mesodigestus</name>
    <dbReference type="NCBI Taxonomy" id="1867258"/>
    <lineage>
        <taxon>Archaea</taxon>
        <taxon>Thermoproteota</taxon>
        <taxon>Methanosuratincolia</taxon>
        <taxon>Candidatus Methanomethylicales</taxon>
        <taxon>Candidatus Methanomethylicaceae</taxon>
        <taxon>Candidatus Methanomethylicus</taxon>
    </lineage>
</organism>
<protein>
    <recommendedName>
        <fullName evidence="6">SAM-dependent chlorinase/fluorinase</fullName>
    </recommendedName>
</protein>
<evidence type="ECO:0008006" key="6">
    <source>
        <dbReference type="Google" id="ProtNLM"/>
    </source>
</evidence>
<dbReference type="Pfam" id="PF01887">
    <property type="entry name" value="SAM_HAT_N"/>
    <property type="match status" value="1"/>
</dbReference>
<dbReference type="SUPFAM" id="SSF102522">
    <property type="entry name" value="Bacterial fluorinating enzyme, N-terminal domain"/>
    <property type="match status" value="1"/>
</dbReference>
<proteinExistence type="inferred from homology"/>
<dbReference type="Pfam" id="PF20257">
    <property type="entry name" value="SAM_HAT_C"/>
    <property type="match status" value="1"/>
</dbReference>
<dbReference type="PANTHER" id="PTHR35092">
    <property type="entry name" value="CHLORINASE MJ1651"/>
    <property type="match status" value="1"/>
</dbReference>
<reference evidence="5" key="1">
    <citation type="journal article" date="2020" name="mSystems">
        <title>Genome- and Community-Level Interaction Insights into Carbon Utilization and Element Cycling Functions of Hydrothermarchaeota in Hydrothermal Sediment.</title>
        <authorList>
            <person name="Zhou Z."/>
            <person name="Liu Y."/>
            <person name="Xu W."/>
            <person name="Pan J."/>
            <person name="Luo Z.H."/>
            <person name="Li M."/>
        </authorList>
    </citation>
    <scope>NUCLEOTIDE SEQUENCE [LARGE SCALE GENOMIC DNA]</scope>
    <source>
        <strain evidence="5">SpSt-468</strain>
    </source>
</reference>
<dbReference type="EMBL" id="DSTX01000001">
    <property type="protein sequence ID" value="HFK19779.1"/>
    <property type="molecule type" value="Genomic_DNA"/>
</dbReference>
<evidence type="ECO:0000256" key="2">
    <source>
        <dbReference type="ARBA" id="ARBA00024035"/>
    </source>
</evidence>
<keyword evidence="1" id="KW-0949">S-adenosyl-L-methionine</keyword>
<evidence type="ECO:0000259" key="3">
    <source>
        <dbReference type="Pfam" id="PF01887"/>
    </source>
</evidence>
<comment type="caution">
    <text evidence="5">The sequence shown here is derived from an EMBL/GenBank/DDBJ whole genome shotgun (WGS) entry which is preliminary data.</text>
</comment>
<dbReference type="InterPro" id="IPR002747">
    <property type="entry name" value="SAM_OH_AdoTrfase"/>
</dbReference>
<evidence type="ECO:0000313" key="5">
    <source>
        <dbReference type="EMBL" id="HFK19779.1"/>
    </source>
</evidence>
<name>A0A7C3J1N6_9CREN</name>
<dbReference type="InterPro" id="IPR046470">
    <property type="entry name" value="SAM_HAT_C"/>
</dbReference>
<dbReference type="SUPFAM" id="SSF101852">
    <property type="entry name" value="Bacterial fluorinating enzyme, C-terminal domain"/>
    <property type="match status" value="1"/>
</dbReference>
<dbReference type="InterPro" id="IPR023227">
    <property type="entry name" value="SAM_OH_AdoTrfase_C_sf"/>
</dbReference>
<feature type="domain" description="S-adenosyl-l-methionine hydroxide adenosyltransferase N-terminal" evidence="3">
    <location>
        <begin position="16"/>
        <end position="152"/>
    </location>
</feature>
<dbReference type="Gene3D" id="3.40.50.10790">
    <property type="entry name" value="S-adenosyl-l-methionine hydroxide adenosyltransferase, N-terminal"/>
    <property type="match status" value="1"/>
</dbReference>
<gene>
    <name evidence="5" type="ORF">ENS19_00670</name>
</gene>
<accession>A0A7C3J1N6</accession>
<evidence type="ECO:0000256" key="1">
    <source>
        <dbReference type="ARBA" id="ARBA00022691"/>
    </source>
</evidence>